<protein>
    <submittedName>
        <fullName evidence="1">Uncharacterized protein</fullName>
    </submittedName>
</protein>
<accession>A0ACC1CIB9</accession>
<sequence>MVDAMLRSEDCWAAVASFCEILTGHGCFGKYLHHTAGRESSPDCKQCGAPLDTAIHTLVECAAWGPQRHSLTQVVGPVDSLQGMVTAMLRSEDCWTAVASFCEAVMLQKEVAEREREEDALADPIRRRRTGRRLRMYAHLLPP</sequence>
<organism evidence="1 2">
    <name type="scientific">Dendrolimus kikuchii</name>
    <dbReference type="NCBI Taxonomy" id="765133"/>
    <lineage>
        <taxon>Eukaryota</taxon>
        <taxon>Metazoa</taxon>
        <taxon>Ecdysozoa</taxon>
        <taxon>Arthropoda</taxon>
        <taxon>Hexapoda</taxon>
        <taxon>Insecta</taxon>
        <taxon>Pterygota</taxon>
        <taxon>Neoptera</taxon>
        <taxon>Endopterygota</taxon>
        <taxon>Lepidoptera</taxon>
        <taxon>Glossata</taxon>
        <taxon>Ditrysia</taxon>
        <taxon>Bombycoidea</taxon>
        <taxon>Lasiocampidae</taxon>
        <taxon>Dendrolimus</taxon>
    </lineage>
</organism>
<comment type="caution">
    <text evidence="1">The sequence shown here is derived from an EMBL/GenBank/DDBJ whole genome shotgun (WGS) entry which is preliminary data.</text>
</comment>
<dbReference type="Proteomes" id="UP000824533">
    <property type="component" value="Linkage Group LG24"/>
</dbReference>
<name>A0ACC1CIB9_9NEOP</name>
<keyword evidence="2" id="KW-1185">Reference proteome</keyword>
<reference evidence="1 2" key="1">
    <citation type="journal article" date="2021" name="Front. Genet.">
        <title>Chromosome-Level Genome Assembly Reveals Significant Gene Expansion in the Toll and IMD Signaling Pathways of Dendrolimus kikuchii.</title>
        <authorList>
            <person name="Zhou J."/>
            <person name="Wu P."/>
            <person name="Xiong Z."/>
            <person name="Liu N."/>
            <person name="Zhao N."/>
            <person name="Ji M."/>
            <person name="Qiu Y."/>
            <person name="Yang B."/>
        </authorList>
    </citation>
    <scope>NUCLEOTIDE SEQUENCE [LARGE SCALE GENOMIC DNA]</scope>
    <source>
        <strain evidence="1">Ann1</strain>
    </source>
</reference>
<evidence type="ECO:0000313" key="2">
    <source>
        <dbReference type="Proteomes" id="UP000824533"/>
    </source>
</evidence>
<proteinExistence type="predicted"/>
<gene>
    <name evidence="1" type="ORF">K1T71_012781</name>
</gene>
<dbReference type="EMBL" id="CM034410">
    <property type="protein sequence ID" value="KAJ0171231.1"/>
    <property type="molecule type" value="Genomic_DNA"/>
</dbReference>
<evidence type="ECO:0000313" key="1">
    <source>
        <dbReference type="EMBL" id="KAJ0171231.1"/>
    </source>
</evidence>